<proteinExistence type="predicted"/>
<sequence length="85" mass="9470">PSCATLCCFSNSSSCCCNIPVPRLYWSSLCPVLCCHCCCRCRCLRAVSLCSLASTHKLHDYCRVWLHCPTAACYRCHSRSCCCCC</sequence>
<feature type="non-terminal residue" evidence="1">
    <location>
        <position position="85"/>
    </location>
</feature>
<reference evidence="1" key="2">
    <citation type="submission" date="2016-06" db="EMBL/GenBank/DDBJ databases">
        <title>The genome of a short-lived fish provides insights into sex chromosome evolution and the genetic control of aging.</title>
        <authorList>
            <person name="Reichwald K."/>
            <person name="Felder M."/>
            <person name="Petzold A."/>
            <person name="Koch P."/>
            <person name="Groth M."/>
            <person name="Platzer M."/>
        </authorList>
    </citation>
    <scope>NUCLEOTIDE SEQUENCE</scope>
    <source>
        <tissue evidence="1">Brain</tissue>
    </source>
</reference>
<gene>
    <name evidence="1" type="primary">RBM24</name>
</gene>
<reference evidence="1" key="1">
    <citation type="submission" date="2016-05" db="EMBL/GenBank/DDBJ databases">
        <authorList>
            <person name="Lavstsen T."/>
            <person name="Jespersen J.S."/>
        </authorList>
    </citation>
    <scope>NUCLEOTIDE SEQUENCE</scope>
    <source>
        <tissue evidence="1">Brain</tissue>
    </source>
</reference>
<dbReference type="AlphaFoldDB" id="A0A1A8CTF2"/>
<name>A0A1A8CTF2_NOTKA</name>
<dbReference type="EMBL" id="HADZ01018139">
    <property type="protein sequence ID" value="SBP82080.1"/>
    <property type="molecule type" value="Transcribed_RNA"/>
</dbReference>
<organism evidence="1">
    <name type="scientific">Nothobranchius kadleci</name>
    <name type="common">African annual killifish</name>
    <dbReference type="NCBI Taxonomy" id="1051664"/>
    <lineage>
        <taxon>Eukaryota</taxon>
        <taxon>Metazoa</taxon>
        <taxon>Chordata</taxon>
        <taxon>Craniata</taxon>
        <taxon>Vertebrata</taxon>
        <taxon>Euteleostomi</taxon>
        <taxon>Actinopterygii</taxon>
        <taxon>Neopterygii</taxon>
        <taxon>Teleostei</taxon>
        <taxon>Neoteleostei</taxon>
        <taxon>Acanthomorphata</taxon>
        <taxon>Ovalentaria</taxon>
        <taxon>Atherinomorphae</taxon>
        <taxon>Cyprinodontiformes</taxon>
        <taxon>Nothobranchiidae</taxon>
        <taxon>Nothobranchius</taxon>
    </lineage>
</organism>
<protein>
    <submittedName>
        <fullName evidence="1">RNA binding motif protein 24</fullName>
    </submittedName>
</protein>
<feature type="non-terminal residue" evidence="1">
    <location>
        <position position="1"/>
    </location>
</feature>
<accession>A0A1A8CTF2</accession>
<evidence type="ECO:0000313" key="1">
    <source>
        <dbReference type="EMBL" id="SBP82080.1"/>
    </source>
</evidence>